<dbReference type="KEGG" id="tig:THII_0376"/>
<dbReference type="Pfam" id="PF05685">
    <property type="entry name" value="Uma2"/>
    <property type="match status" value="1"/>
</dbReference>
<dbReference type="EMBL" id="AP014633">
    <property type="protein sequence ID" value="BAP54673.1"/>
    <property type="molecule type" value="Genomic_DNA"/>
</dbReference>
<feature type="domain" description="Putative restriction endonuclease" evidence="1">
    <location>
        <begin position="27"/>
        <end position="170"/>
    </location>
</feature>
<protein>
    <recommendedName>
        <fullName evidence="1">Putative restriction endonuclease domain-containing protein</fullName>
    </recommendedName>
</protein>
<reference evidence="2" key="1">
    <citation type="journal article" date="2014" name="ISME J.">
        <title>Ecophysiology of Thioploca ingrica as revealed by the complete genome sequence supplemented with proteomic evidence.</title>
        <authorList>
            <person name="Kojima H."/>
            <person name="Ogura Y."/>
            <person name="Yamamoto N."/>
            <person name="Togashi T."/>
            <person name="Mori H."/>
            <person name="Watanabe T."/>
            <person name="Nemoto F."/>
            <person name="Kurokawa K."/>
            <person name="Hayashi T."/>
            <person name="Fukui M."/>
        </authorList>
    </citation>
    <scope>NUCLEOTIDE SEQUENCE [LARGE SCALE GENOMIC DNA]</scope>
</reference>
<evidence type="ECO:0000313" key="2">
    <source>
        <dbReference type="EMBL" id="BAP54673.1"/>
    </source>
</evidence>
<dbReference type="PANTHER" id="PTHR47152:SF1">
    <property type="entry name" value="SLL1186 PROTEIN"/>
    <property type="match status" value="1"/>
</dbReference>
<dbReference type="Proteomes" id="UP000031623">
    <property type="component" value="Chromosome"/>
</dbReference>
<dbReference type="InterPro" id="IPR008538">
    <property type="entry name" value="Uma2"/>
</dbReference>
<dbReference type="SUPFAM" id="SSF52980">
    <property type="entry name" value="Restriction endonuclease-like"/>
    <property type="match status" value="1"/>
</dbReference>
<keyword evidence="3" id="KW-1185">Reference proteome</keyword>
<accession>A0A090AAW0</accession>
<dbReference type="Gene3D" id="3.90.1570.10">
    <property type="entry name" value="tt1808, chain A"/>
    <property type="match status" value="1"/>
</dbReference>
<dbReference type="STRING" id="40754.THII_0376"/>
<dbReference type="InterPro" id="IPR011335">
    <property type="entry name" value="Restrct_endonuc-II-like"/>
</dbReference>
<gene>
    <name evidence="2" type="ORF">THII_0376</name>
</gene>
<dbReference type="HOGENOM" id="CLU_098557_0_0_6"/>
<evidence type="ECO:0000313" key="3">
    <source>
        <dbReference type="Proteomes" id="UP000031623"/>
    </source>
</evidence>
<dbReference type="AlphaFoldDB" id="A0A090AAW0"/>
<organism evidence="2 3">
    <name type="scientific">Thioploca ingrica</name>
    <dbReference type="NCBI Taxonomy" id="40754"/>
    <lineage>
        <taxon>Bacteria</taxon>
        <taxon>Pseudomonadati</taxon>
        <taxon>Pseudomonadota</taxon>
        <taxon>Gammaproteobacteria</taxon>
        <taxon>Thiotrichales</taxon>
        <taxon>Thiotrichaceae</taxon>
        <taxon>Thioploca</taxon>
    </lineage>
</organism>
<sequence>MQLTFHQLIIPPGQSLLLRQIDWQWFENLLELSGEHRTLRFSYSQGMLEIMVPSVEHEYDKRIIGNLVEIILEELNMEFIPLGSTTFKHEKMEQAIEADDCFYIQHEALIRGKKRIDLTVDPPPDLAIEIDITSRTRLDNYEKLGVPELWRYDGENLEINVLQNGRYVTSAASIYFPHWPLREVIPHYIQQSQIVGRNKTMKAFRAWVRNSLNQTGK</sequence>
<dbReference type="CDD" id="cd06260">
    <property type="entry name" value="DUF820-like"/>
    <property type="match status" value="1"/>
</dbReference>
<name>A0A090AAW0_9GAMM</name>
<proteinExistence type="predicted"/>
<dbReference type="PANTHER" id="PTHR47152">
    <property type="entry name" value="SLR2084 PROTEIN-RELATED"/>
    <property type="match status" value="1"/>
</dbReference>
<dbReference type="InterPro" id="IPR012296">
    <property type="entry name" value="Nuclease_put_TT1808"/>
</dbReference>
<evidence type="ECO:0000259" key="1">
    <source>
        <dbReference type="Pfam" id="PF05685"/>
    </source>
</evidence>
<dbReference type="OrthoDB" id="427876at2"/>